<organism evidence="1 2">
    <name type="scientific">Halorubrum yunnanense</name>
    <dbReference type="NCBI Taxonomy" id="1526162"/>
    <lineage>
        <taxon>Archaea</taxon>
        <taxon>Methanobacteriati</taxon>
        <taxon>Methanobacteriota</taxon>
        <taxon>Stenosarchaea group</taxon>
        <taxon>Halobacteria</taxon>
        <taxon>Halobacteriales</taxon>
        <taxon>Haloferacaceae</taxon>
        <taxon>Halorubrum</taxon>
    </lineage>
</organism>
<dbReference type="AlphaFoldDB" id="A0ABD5YBH2"/>
<protein>
    <submittedName>
        <fullName evidence="1">DUF5807 family protein</fullName>
    </submittedName>
</protein>
<proteinExistence type="predicted"/>
<reference evidence="1 2" key="1">
    <citation type="journal article" date="2019" name="Int. J. Syst. Evol. Microbiol.">
        <title>The Global Catalogue of Microorganisms (GCM) 10K type strain sequencing project: providing services to taxonomists for standard genome sequencing and annotation.</title>
        <authorList>
            <consortium name="The Broad Institute Genomics Platform"/>
            <consortium name="The Broad Institute Genome Sequencing Center for Infectious Disease"/>
            <person name="Wu L."/>
            <person name="Ma J."/>
        </authorList>
    </citation>
    <scope>NUCLEOTIDE SEQUENCE [LARGE SCALE GENOMIC DNA]</scope>
    <source>
        <strain evidence="1 2">Q85</strain>
    </source>
</reference>
<comment type="caution">
    <text evidence="1">The sequence shown here is derived from an EMBL/GenBank/DDBJ whole genome shotgun (WGS) entry which is preliminary data.</text>
</comment>
<sequence length="151" mass="16236">MSKLDEFLAGERLDDVVFYLSDAYLDDDSRLRNVGAETDDGVRLILDSETGRSAFEAGTGMGAMEFAKTAMGAEGTIGRALDGGECPFADDDGDEESPDDDHDVSFVFAFAEAQNEEVGGLYAEGDVVHAYAHCACGESYSHKWVVGDRDD</sequence>
<evidence type="ECO:0000313" key="1">
    <source>
        <dbReference type="EMBL" id="MFC7185336.1"/>
    </source>
</evidence>
<gene>
    <name evidence="1" type="ORF">ACFQMK_00140</name>
</gene>
<evidence type="ECO:0000313" key="2">
    <source>
        <dbReference type="Proteomes" id="UP001596390"/>
    </source>
</evidence>
<dbReference type="InterPro" id="IPR043830">
    <property type="entry name" value="DUF5807"/>
</dbReference>
<accession>A0ABD5YBH2</accession>
<dbReference type="EMBL" id="JBHSZZ010000001">
    <property type="protein sequence ID" value="MFC7185336.1"/>
    <property type="molecule type" value="Genomic_DNA"/>
</dbReference>
<dbReference type="Proteomes" id="UP001596390">
    <property type="component" value="Unassembled WGS sequence"/>
</dbReference>
<name>A0ABD5YBH2_9EURY</name>
<dbReference type="Pfam" id="PF19123">
    <property type="entry name" value="DUF5807"/>
    <property type="match status" value="1"/>
</dbReference>
<dbReference type="RefSeq" id="WP_267662324.1">
    <property type="nucleotide sequence ID" value="NZ_JAODIX010000001.1"/>
</dbReference>
<keyword evidence="2" id="KW-1185">Reference proteome</keyword>